<name>A0A8H6YH45_9AGAR</name>
<feature type="compositionally biased region" description="Gly residues" evidence="1">
    <location>
        <begin position="129"/>
        <end position="148"/>
    </location>
</feature>
<evidence type="ECO:0000256" key="1">
    <source>
        <dbReference type="SAM" id="MobiDB-lite"/>
    </source>
</evidence>
<keyword evidence="3" id="KW-1185">Reference proteome</keyword>
<accession>A0A8H6YH45</accession>
<gene>
    <name evidence="2" type="ORF">MSAN_01199200</name>
</gene>
<dbReference type="Proteomes" id="UP000623467">
    <property type="component" value="Unassembled WGS sequence"/>
</dbReference>
<evidence type="ECO:0000313" key="2">
    <source>
        <dbReference type="EMBL" id="KAF7358606.1"/>
    </source>
</evidence>
<protein>
    <submittedName>
        <fullName evidence="2">Uncharacterized protein</fullName>
    </submittedName>
</protein>
<sequence length="260" mass="26634">MPTEVTTGYKGTHGNDSNSHLGIGGNGGIGRGVKIPEPLLSIPAGTQVQGLNMTIDQFCAQHSLGSQIASLLLQVGDPSPSSLPYIEDLDLLQFGFRLGHIAELKWALRRSVGTVGDSPEQSRKPDLYGGIGGKGGYGSEQPGQGGVGESSVVPRTYRHRFAGIFGGISGRPRRGRTLFGGKGGSGGDGLHRGGEGGVGEASRVSIGVVSRFANIFGGIGGTGGAGGRFGGNGPSALRQCDSPTIEWTRTSATCFSHKDS</sequence>
<dbReference type="OrthoDB" id="3054606at2759"/>
<evidence type="ECO:0000313" key="3">
    <source>
        <dbReference type="Proteomes" id="UP000623467"/>
    </source>
</evidence>
<feature type="region of interest" description="Disordered" evidence="1">
    <location>
        <begin position="114"/>
        <end position="150"/>
    </location>
</feature>
<dbReference type="AlphaFoldDB" id="A0A8H6YH45"/>
<reference evidence="2" key="1">
    <citation type="submission" date="2020-05" db="EMBL/GenBank/DDBJ databases">
        <title>Mycena genomes resolve the evolution of fungal bioluminescence.</title>
        <authorList>
            <person name="Tsai I.J."/>
        </authorList>
    </citation>
    <scope>NUCLEOTIDE SEQUENCE</scope>
    <source>
        <strain evidence="2">160909Yilan</strain>
    </source>
</reference>
<dbReference type="EMBL" id="JACAZH010000009">
    <property type="protein sequence ID" value="KAF7358606.1"/>
    <property type="molecule type" value="Genomic_DNA"/>
</dbReference>
<organism evidence="2 3">
    <name type="scientific">Mycena sanguinolenta</name>
    <dbReference type="NCBI Taxonomy" id="230812"/>
    <lineage>
        <taxon>Eukaryota</taxon>
        <taxon>Fungi</taxon>
        <taxon>Dikarya</taxon>
        <taxon>Basidiomycota</taxon>
        <taxon>Agaricomycotina</taxon>
        <taxon>Agaricomycetes</taxon>
        <taxon>Agaricomycetidae</taxon>
        <taxon>Agaricales</taxon>
        <taxon>Marasmiineae</taxon>
        <taxon>Mycenaceae</taxon>
        <taxon>Mycena</taxon>
    </lineage>
</organism>
<comment type="caution">
    <text evidence="2">The sequence shown here is derived from an EMBL/GenBank/DDBJ whole genome shotgun (WGS) entry which is preliminary data.</text>
</comment>
<feature type="region of interest" description="Disordered" evidence="1">
    <location>
        <begin position="1"/>
        <end position="25"/>
    </location>
</feature>
<proteinExistence type="predicted"/>